<keyword evidence="3" id="KW-1185">Reference proteome</keyword>
<feature type="transmembrane region" description="Helical" evidence="1">
    <location>
        <begin position="150"/>
        <end position="169"/>
    </location>
</feature>
<protein>
    <submittedName>
        <fullName evidence="2">Permease prefix domain 1-containing protein</fullName>
    </submittedName>
</protein>
<proteinExistence type="predicted"/>
<comment type="caution">
    <text evidence="2">The sequence shown here is derived from an EMBL/GenBank/DDBJ whole genome shotgun (WGS) entry which is preliminary data.</text>
</comment>
<dbReference type="Proteomes" id="UP001589818">
    <property type="component" value="Unassembled WGS sequence"/>
</dbReference>
<dbReference type="InterPro" id="IPR047928">
    <property type="entry name" value="Perm_prefix_1"/>
</dbReference>
<name>A0ABV6J7Z1_9BACL</name>
<keyword evidence="1" id="KW-0812">Transmembrane</keyword>
<feature type="transmembrane region" description="Helical" evidence="1">
    <location>
        <begin position="104"/>
        <end position="124"/>
    </location>
</feature>
<dbReference type="EMBL" id="JBHLVF010000013">
    <property type="protein sequence ID" value="MFC0391956.1"/>
    <property type="molecule type" value="Genomic_DNA"/>
</dbReference>
<feature type="transmembrane region" description="Helical" evidence="1">
    <location>
        <begin position="189"/>
        <end position="209"/>
    </location>
</feature>
<gene>
    <name evidence="2" type="ORF">ACFFJ8_11345</name>
</gene>
<keyword evidence="1" id="KW-0472">Membrane</keyword>
<evidence type="ECO:0000256" key="1">
    <source>
        <dbReference type="SAM" id="Phobius"/>
    </source>
</evidence>
<accession>A0ABV6J7Z1</accession>
<dbReference type="RefSeq" id="WP_204820308.1">
    <property type="nucleotide sequence ID" value="NZ_JANHOF010000007.1"/>
</dbReference>
<reference evidence="2 3" key="1">
    <citation type="submission" date="2024-09" db="EMBL/GenBank/DDBJ databases">
        <authorList>
            <person name="Sun Q."/>
            <person name="Mori K."/>
        </authorList>
    </citation>
    <scope>NUCLEOTIDE SEQUENCE [LARGE SCALE GENOMIC DNA]</scope>
    <source>
        <strain evidence="2 3">CCM 4839</strain>
    </source>
</reference>
<organism evidence="2 3">
    <name type="scientific">Paenibacillus mendelii</name>
    <dbReference type="NCBI Taxonomy" id="206163"/>
    <lineage>
        <taxon>Bacteria</taxon>
        <taxon>Bacillati</taxon>
        <taxon>Bacillota</taxon>
        <taxon>Bacilli</taxon>
        <taxon>Bacillales</taxon>
        <taxon>Paenibacillaceae</taxon>
        <taxon>Paenibacillus</taxon>
    </lineage>
</organism>
<sequence>MSQLHSHVDQLFRGYKQTKQIAELKEEILSNLEAKAADLISTGMPHTEAIRKSIASIDHVDFLMDGRKRIRLLPYSLELLQIALLYVLVAWVITIPLAMLGKGIVLNTLLLVIVIIAGLLFLILQFNKKWVTHGILTTYHYKGALRLRRLAWLLWSLFVILMTLNTTALQFGSNLWFSRPVTLSGPYQFAIVGVRYALPFISIIIPLLIHASLRLAPKYEAGDAQ</sequence>
<evidence type="ECO:0000313" key="3">
    <source>
        <dbReference type="Proteomes" id="UP001589818"/>
    </source>
</evidence>
<keyword evidence="1" id="KW-1133">Transmembrane helix</keyword>
<evidence type="ECO:0000313" key="2">
    <source>
        <dbReference type="EMBL" id="MFC0391956.1"/>
    </source>
</evidence>
<feature type="transmembrane region" description="Helical" evidence="1">
    <location>
        <begin position="77"/>
        <end position="98"/>
    </location>
</feature>
<dbReference type="NCBIfam" id="NF038403">
    <property type="entry name" value="perm_prefix_1"/>
    <property type="match status" value="1"/>
</dbReference>